<protein>
    <recommendedName>
        <fullName evidence="3">F-box domain-containing protein</fullName>
    </recommendedName>
</protein>
<evidence type="ECO:0000313" key="1">
    <source>
        <dbReference type="EMBL" id="SMY26921.1"/>
    </source>
</evidence>
<dbReference type="Proteomes" id="UP000215453">
    <property type="component" value="Chromosome 8"/>
</dbReference>
<evidence type="ECO:0000313" key="2">
    <source>
        <dbReference type="Proteomes" id="UP000215453"/>
    </source>
</evidence>
<name>A0A1Y6LW67_ZYMTR</name>
<gene>
    <name evidence="1" type="ORF">ZT1A5_G8365</name>
</gene>
<reference evidence="1 2" key="1">
    <citation type="submission" date="2016-10" db="EMBL/GenBank/DDBJ databases">
        <authorList>
            <person name="Varghese N."/>
        </authorList>
    </citation>
    <scope>NUCLEOTIDE SEQUENCE [LARGE SCALE GENOMIC DNA]</scope>
</reference>
<organism evidence="1 2">
    <name type="scientific">Zymoseptoria tritici ST99CH_1A5</name>
    <dbReference type="NCBI Taxonomy" id="1276529"/>
    <lineage>
        <taxon>Eukaryota</taxon>
        <taxon>Fungi</taxon>
        <taxon>Dikarya</taxon>
        <taxon>Ascomycota</taxon>
        <taxon>Pezizomycotina</taxon>
        <taxon>Dothideomycetes</taxon>
        <taxon>Dothideomycetidae</taxon>
        <taxon>Mycosphaerellales</taxon>
        <taxon>Mycosphaerellaceae</taxon>
        <taxon>Zymoseptoria</taxon>
    </lineage>
</organism>
<sequence length="252" mass="28761">MESSTLLSMPAEVRLNIYSYLFEDASIHIDSSTSSTKPGRGRPVLAPLLETCTFLRNEAGPSYFSRVRVCSDVYQGVEQTGLLNWLHKIGDLNVKLLRKFELRWNNYIDITLDLEHNAIPARNTSIQEEPAEPLLEKILDLTKNPIEPYSALTIPTPEHMAHISTHNPTASTQVSSHHTLSIKGVPRITCPELYWKLHGTKEYCAALTKQVFPRLAATLKGRPRLHLTLEEIAHFVMDLDMHAAHLRWLWYW</sequence>
<evidence type="ECO:0008006" key="3">
    <source>
        <dbReference type="Google" id="ProtNLM"/>
    </source>
</evidence>
<accession>A0A1Y6LW67</accession>
<proteinExistence type="predicted"/>
<dbReference type="EMBL" id="LT882683">
    <property type="protein sequence ID" value="SMY26921.1"/>
    <property type="molecule type" value="Genomic_DNA"/>
</dbReference>
<dbReference type="AlphaFoldDB" id="A0A1Y6LW67"/>